<evidence type="ECO:0008006" key="6">
    <source>
        <dbReference type="Google" id="ProtNLM"/>
    </source>
</evidence>
<evidence type="ECO:0000256" key="1">
    <source>
        <dbReference type="SAM" id="MobiDB-lite"/>
    </source>
</evidence>
<feature type="transmembrane region" description="Helical" evidence="2">
    <location>
        <begin position="121"/>
        <end position="147"/>
    </location>
</feature>
<feature type="chain" id="PRO_5047061966" description="Lipoprotein" evidence="3">
    <location>
        <begin position="22"/>
        <end position="179"/>
    </location>
</feature>
<accession>A0ABU4TC35</accession>
<keyword evidence="3" id="KW-0732">Signal</keyword>
<organism evidence="4 5">
    <name type="scientific">Lentzea miocenica</name>
    <dbReference type="NCBI Taxonomy" id="3095431"/>
    <lineage>
        <taxon>Bacteria</taxon>
        <taxon>Bacillati</taxon>
        <taxon>Actinomycetota</taxon>
        <taxon>Actinomycetes</taxon>
        <taxon>Pseudonocardiales</taxon>
        <taxon>Pseudonocardiaceae</taxon>
        <taxon>Lentzea</taxon>
    </lineage>
</organism>
<keyword evidence="2" id="KW-1133">Transmembrane helix</keyword>
<sequence length="179" mass="19606">MKRLALFVLLCAALAGCGALDDVLSLRTRVQDAGYTSVSVYHRSHNGTDTLEITASAEDQAHDYEQIAKIVWDTYPEHLDQLSIKLNGTRQTYAEATLRDTFGERQVTEKPDDDAAAMKSAVTWMIVGLVVFLLLGIGATILVVVLVRRSRSRNPRYPPPPTWPPAGPPAAQDSTDDAK</sequence>
<reference evidence="4 5" key="1">
    <citation type="submission" date="2023-11" db="EMBL/GenBank/DDBJ databases">
        <title>Lentzea sokolovensis, sp. nov., Lentzea kristufkii, sp. nov., and Lentzea miocenensis, sp. nov., rare actinobacteria from Sokolov Coal Basin, Miocene lacustrine sediment, Czech Republic.</title>
        <authorList>
            <person name="Lara A."/>
            <person name="Kotroba L."/>
            <person name="Nouioui I."/>
            <person name="Neumann-Schaal M."/>
            <person name="Mast Y."/>
            <person name="Chronakova A."/>
        </authorList>
    </citation>
    <scope>NUCLEOTIDE SEQUENCE [LARGE SCALE GENOMIC DNA]</scope>
    <source>
        <strain evidence="4 5">BCCO 10_0856</strain>
    </source>
</reference>
<name>A0ABU4TC35_9PSEU</name>
<gene>
    <name evidence="4" type="ORF">SK803_36600</name>
</gene>
<evidence type="ECO:0000256" key="2">
    <source>
        <dbReference type="SAM" id="Phobius"/>
    </source>
</evidence>
<dbReference type="Proteomes" id="UP001285521">
    <property type="component" value="Unassembled WGS sequence"/>
</dbReference>
<dbReference type="PROSITE" id="PS51257">
    <property type="entry name" value="PROKAR_LIPOPROTEIN"/>
    <property type="match status" value="1"/>
</dbReference>
<feature type="signal peptide" evidence="3">
    <location>
        <begin position="1"/>
        <end position="21"/>
    </location>
</feature>
<evidence type="ECO:0000256" key="3">
    <source>
        <dbReference type="SAM" id="SignalP"/>
    </source>
</evidence>
<evidence type="ECO:0000313" key="5">
    <source>
        <dbReference type="Proteomes" id="UP001285521"/>
    </source>
</evidence>
<keyword evidence="5" id="KW-1185">Reference proteome</keyword>
<proteinExistence type="predicted"/>
<evidence type="ECO:0000313" key="4">
    <source>
        <dbReference type="EMBL" id="MDX8035750.1"/>
    </source>
</evidence>
<keyword evidence="2" id="KW-0812">Transmembrane</keyword>
<comment type="caution">
    <text evidence="4">The sequence shown here is derived from an EMBL/GenBank/DDBJ whole genome shotgun (WGS) entry which is preliminary data.</text>
</comment>
<feature type="compositionally biased region" description="Pro residues" evidence="1">
    <location>
        <begin position="156"/>
        <end position="168"/>
    </location>
</feature>
<protein>
    <recommendedName>
        <fullName evidence="6">Lipoprotein</fullName>
    </recommendedName>
</protein>
<dbReference type="EMBL" id="JAXAVW010000038">
    <property type="protein sequence ID" value="MDX8035750.1"/>
    <property type="molecule type" value="Genomic_DNA"/>
</dbReference>
<feature type="region of interest" description="Disordered" evidence="1">
    <location>
        <begin position="152"/>
        <end position="179"/>
    </location>
</feature>
<reference evidence="4 5" key="2">
    <citation type="submission" date="2023-11" db="EMBL/GenBank/DDBJ databases">
        <authorList>
            <person name="Lara A.C."/>
            <person name="Chronakova A."/>
        </authorList>
    </citation>
    <scope>NUCLEOTIDE SEQUENCE [LARGE SCALE GENOMIC DNA]</scope>
    <source>
        <strain evidence="4 5">BCCO 10_0856</strain>
    </source>
</reference>
<keyword evidence="2" id="KW-0472">Membrane</keyword>
<dbReference type="RefSeq" id="WP_319970770.1">
    <property type="nucleotide sequence ID" value="NZ_JAXAVW010000038.1"/>
</dbReference>